<dbReference type="CDD" id="cd03110">
    <property type="entry name" value="SIMIBI_bact_arch"/>
    <property type="match status" value="1"/>
</dbReference>
<dbReference type="EMBL" id="FAXN01000092">
    <property type="protein sequence ID" value="CUV66528.1"/>
    <property type="molecule type" value="Genomic_DNA"/>
</dbReference>
<dbReference type="Pfam" id="PF00037">
    <property type="entry name" value="Fer4"/>
    <property type="match status" value="2"/>
</dbReference>
<dbReference type="GO" id="GO:0051536">
    <property type="term" value="F:iron-sulfur cluster binding"/>
    <property type="evidence" value="ECO:0007669"/>
    <property type="project" value="UniProtKB-KW"/>
</dbReference>
<dbReference type="AlphaFoldDB" id="A0A0S4XQG3"/>
<sequence>MKEIVVISGKGGTGKTSISASFAYLEGSNAVVADCDVDAANMHILLDADFAKQEDFFSGELAIIDEEKCTNCGKCEEVCRFDAIELKNGQYVVDKISCEGCWYCSRVCPKDAITMVKQKAGDLFVSNIKNNSTMVHAKLGFAAENSGKLVAKVKQEAKIFALKNDKEFIITDGSPGIGCPVISSLSGANLVVLVTEATVSGLHDLKRVIKLLKTFSLKAVCIINKYDLNANMSKNIEEYLDTENIKVISKLHYNEIFTHALVEAKPIVEYSAECEISTLIQESWNEIKNIIKDKK</sequence>
<evidence type="ECO:0000256" key="1">
    <source>
        <dbReference type="ARBA" id="ARBA00022723"/>
    </source>
</evidence>
<dbReference type="Gene3D" id="3.30.70.20">
    <property type="match status" value="1"/>
</dbReference>
<dbReference type="InterPro" id="IPR017896">
    <property type="entry name" value="4Fe4S_Fe-S-bd"/>
</dbReference>
<dbReference type="InterPro" id="IPR027417">
    <property type="entry name" value="P-loop_NTPase"/>
</dbReference>
<name>A0A0S4XQG3_9BACT</name>
<gene>
    <name evidence="5" type="ORF">BN3087_870048</name>
</gene>
<proteinExistence type="predicted"/>
<dbReference type="PROSITE" id="PS00198">
    <property type="entry name" value="4FE4S_FER_1"/>
    <property type="match status" value="1"/>
</dbReference>
<dbReference type="InterPro" id="IPR017900">
    <property type="entry name" value="4Fe4S_Fe_S_CS"/>
</dbReference>
<dbReference type="PANTHER" id="PTHR43534:SF1">
    <property type="entry name" value="4FE-4S CLUSTER CONTAINING PARA FAMILY ATPASE PROTEIN"/>
    <property type="match status" value="1"/>
</dbReference>
<protein>
    <submittedName>
        <fullName evidence="5">Cobyrinic acid ac-diamide synthase</fullName>
    </submittedName>
</protein>
<dbReference type="InterPro" id="IPR002586">
    <property type="entry name" value="CobQ/CobB/MinD/ParA_Nub-bd_dom"/>
</dbReference>
<feature type="domain" description="4Fe-4S ferredoxin-type" evidence="4">
    <location>
        <begin position="60"/>
        <end position="89"/>
    </location>
</feature>
<reference evidence="5" key="1">
    <citation type="submission" date="2015-11" db="EMBL/GenBank/DDBJ databases">
        <authorList>
            <person name="Zhang Y."/>
            <person name="Guo Z."/>
        </authorList>
    </citation>
    <scope>NUCLEOTIDE SEQUENCE</scope>
    <source>
        <strain evidence="5">BN30871</strain>
    </source>
</reference>
<dbReference type="PROSITE" id="PS51379">
    <property type="entry name" value="4FE4S_FER_2"/>
    <property type="match status" value="2"/>
</dbReference>
<dbReference type="SUPFAM" id="SSF52540">
    <property type="entry name" value="P-loop containing nucleoside triphosphate hydrolases"/>
    <property type="match status" value="1"/>
</dbReference>
<feature type="domain" description="4Fe-4S ferredoxin-type" evidence="4">
    <location>
        <begin position="90"/>
        <end position="118"/>
    </location>
</feature>
<evidence type="ECO:0000259" key="4">
    <source>
        <dbReference type="PROSITE" id="PS51379"/>
    </source>
</evidence>
<dbReference type="Gene3D" id="3.40.50.300">
    <property type="entry name" value="P-loop containing nucleotide triphosphate hydrolases"/>
    <property type="match status" value="1"/>
</dbReference>
<dbReference type="PANTHER" id="PTHR43534">
    <property type="entry name" value="MIND SUPERFAMILY P-LOOP ATPASE CONTAINING AN INSERTED FERREDOXIN DOMAIN"/>
    <property type="match status" value="1"/>
</dbReference>
<keyword evidence="2" id="KW-0408">Iron</keyword>
<dbReference type="Pfam" id="PF01656">
    <property type="entry name" value="CbiA"/>
    <property type="match status" value="1"/>
</dbReference>
<keyword evidence="3" id="KW-0411">Iron-sulfur</keyword>
<evidence type="ECO:0000256" key="3">
    <source>
        <dbReference type="ARBA" id="ARBA00023014"/>
    </source>
</evidence>
<accession>A0A0S4XQG3</accession>
<keyword evidence="1" id="KW-0479">Metal-binding</keyword>
<evidence type="ECO:0000256" key="2">
    <source>
        <dbReference type="ARBA" id="ARBA00023004"/>
    </source>
</evidence>
<organism evidence="5">
    <name type="scientific">Sulfurovum sp. enrichment culture clone C5</name>
    <dbReference type="NCBI Taxonomy" id="497650"/>
    <lineage>
        <taxon>Bacteria</taxon>
        <taxon>Pseudomonadati</taxon>
        <taxon>Campylobacterota</taxon>
        <taxon>Epsilonproteobacteria</taxon>
        <taxon>Campylobacterales</taxon>
        <taxon>Sulfurovaceae</taxon>
        <taxon>Sulfurovum</taxon>
        <taxon>environmental samples</taxon>
    </lineage>
</organism>
<dbReference type="GO" id="GO:0046872">
    <property type="term" value="F:metal ion binding"/>
    <property type="evidence" value="ECO:0007669"/>
    <property type="project" value="UniProtKB-KW"/>
</dbReference>
<evidence type="ECO:0000313" key="5">
    <source>
        <dbReference type="EMBL" id="CUV66528.1"/>
    </source>
</evidence>